<evidence type="ECO:0000259" key="1">
    <source>
        <dbReference type="PROSITE" id="PS51186"/>
    </source>
</evidence>
<dbReference type="CDD" id="cd04301">
    <property type="entry name" value="NAT_SF"/>
    <property type="match status" value="1"/>
</dbReference>
<protein>
    <submittedName>
        <fullName evidence="2">N-acetyltransferase</fullName>
    </submittedName>
</protein>
<accession>A0A4Y6UK13</accession>
<organism evidence="2 3">
    <name type="scientific">Swingsia samuiensis</name>
    <dbReference type="NCBI Taxonomy" id="1293412"/>
    <lineage>
        <taxon>Bacteria</taxon>
        <taxon>Pseudomonadati</taxon>
        <taxon>Pseudomonadota</taxon>
        <taxon>Alphaproteobacteria</taxon>
        <taxon>Acetobacterales</taxon>
        <taxon>Acetobacteraceae</taxon>
        <taxon>Swingsia</taxon>
    </lineage>
</organism>
<name>A0A4Y6UK13_9PROT</name>
<dbReference type="PROSITE" id="PS51186">
    <property type="entry name" value="GNAT"/>
    <property type="match status" value="1"/>
</dbReference>
<dbReference type="Gene3D" id="3.40.630.30">
    <property type="match status" value="1"/>
</dbReference>
<dbReference type="SUPFAM" id="SSF55729">
    <property type="entry name" value="Acyl-CoA N-acyltransferases (Nat)"/>
    <property type="match status" value="1"/>
</dbReference>
<dbReference type="KEGG" id="ssam:E3D00_03475"/>
<dbReference type="Proteomes" id="UP000316313">
    <property type="component" value="Chromosome"/>
</dbReference>
<proteinExistence type="predicted"/>
<evidence type="ECO:0000313" key="3">
    <source>
        <dbReference type="Proteomes" id="UP000316313"/>
    </source>
</evidence>
<dbReference type="EMBL" id="CP038141">
    <property type="protein sequence ID" value="QDH16731.1"/>
    <property type="molecule type" value="Genomic_DNA"/>
</dbReference>
<dbReference type="AlphaFoldDB" id="A0A4Y6UK13"/>
<dbReference type="OrthoDB" id="143110at2"/>
<evidence type="ECO:0000313" key="2">
    <source>
        <dbReference type="EMBL" id="QDH16731.1"/>
    </source>
</evidence>
<dbReference type="RefSeq" id="WP_141459970.1">
    <property type="nucleotide sequence ID" value="NZ_CP038141.1"/>
</dbReference>
<dbReference type="Pfam" id="PF13673">
    <property type="entry name" value="Acetyltransf_10"/>
    <property type="match status" value="1"/>
</dbReference>
<dbReference type="GO" id="GO:0016747">
    <property type="term" value="F:acyltransferase activity, transferring groups other than amino-acyl groups"/>
    <property type="evidence" value="ECO:0007669"/>
    <property type="project" value="InterPro"/>
</dbReference>
<feature type="domain" description="N-acetyltransferase" evidence="1">
    <location>
        <begin position="1"/>
        <end position="138"/>
    </location>
</feature>
<keyword evidence="2" id="KW-0808">Transferase</keyword>
<dbReference type="InterPro" id="IPR016181">
    <property type="entry name" value="Acyl_CoA_acyltransferase"/>
</dbReference>
<reference evidence="2 3" key="1">
    <citation type="submission" date="2019-03" db="EMBL/GenBank/DDBJ databases">
        <title>The complete genome sequence of Swingsia samuiensis NBRC107927(T).</title>
        <authorList>
            <person name="Chua K.-O."/>
            <person name="Chan K.-G."/>
            <person name="See-Too W.-S."/>
        </authorList>
    </citation>
    <scope>NUCLEOTIDE SEQUENCE [LARGE SCALE GENOMIC DNA]</scope>
    <source>
        <strain evidence="2 3">AH83</strain>
    </source>
</reference>
<sequence>MTDYCVREISLEDCLPIRQKVLWPSLGIDECRVAHDEDGSHYGVYISERIVGSASVFKVENDFFQIRKFAILPEMQGRGAGSFLLMHILQQIKDISSLRVVLDARLTAIGFYEKHGFMKQGSVFSKKSQKYIRMHKMS</sequence>
<dbReference type="InterPro" id="IPR000182">
    <property type="entry name" value="GNAT_dom"/>
</dbReference>
<keyword evidence="3" id="KW-1185">Reference proteome</keyword>
<gene>
    <name evidence="2" type="ORF">E3D00_03475</name>
</gene>